<dbReference type="EC" id="3.5.4.5" evidence="4 13"/>
<dbReference type="PANTHER" id="PTHR11644">
    <property type="entry name" value="CYTIDINE DEAMINASE"/>
    <property type="match status" value="1"/>
</dbReference>
<dbReference type="NCBIfam" id="NF004064">
    <property type="entry name" value="PRK05578.1"/>
    <property type="match status" value="1"/>
</dbReference>
<dbReference type="GO" id="GO:0004126">
    <property type="term" value="F:cytidine deaminase activity"/>
    <property type="evidence" value="ECO:0007669"/>
    <property type="project" value="UniProtKB-UniRule"/>
</dbReference>
<dbReference type="InterPro" id="IPR050202">
    <property type="entry name" value="Cyt/Deoxycyt_deaminase"/>
</dbReference>
<dbReference type="InterPro" id="IPR016193">
    <property type="entry name" value="Cytidine_deaminase-like"/>
</dbReference>
<dbReference type="InterPro" id="IPR016192">
    <property type="entry name" value="APOBEC/CMP_deaminase_Zn-bd"/>
</dbReference>
<evidence type="ECO:0000313" key="15">
    <source>
        <dbReference type="Proteomes" id="UP000492821"/>
    </source>
</evidence>
<evidence type="ECO:0000256" key="3">
    <source>
        <dbReference type="ARBA" id="ARBA00006576"/>
    </source>
</evidence>
<dbReference type="CDD" id="cd01283">
    <property type="entry name" value="cytidine_deaminase"/>
    <property type="match status" value="1"/>
</dbReference>
<dbReference type="GO" id="GO:0072527">
    <property type="term" value="P:pyrimidine-containing compound metabolic process"/>
    <property type="evidence" value="ECO:0007669"/>
    <property type="project" value="UniProtKB-ARBA"/>
</dbReference>
<dbReference type="GO" id="GO:0042802">
    <property type="term" value="F:identical protein binding"/>
    <property type="evidence" value="ECO:0007669"/>
    <property type="project" value="UniProtKB-ARBA"/>
</dbReference>
<evidence type="ECO:0000256" key="2">
    <source>
        <dbReference type="ARBA" id="ARBA00003949"/>
    </source>
</evidence>
<evidence type="ECO:0000256" key="4">
    <source>
        <dbReference type="ARBA" id="ARBA00012783"/>
    </source>
</evidence>
<dbReference type="SUPFAM" id="SSF53927">
    <property type="entry name" value="Cytidine deaminase-like"/>
    <property type="match status" value="1"/>
</dbReference>
<feature type="binding site" evidence="12">
    <location>
        <position position="59"/>
    </location>
    <ligand>
        <name>Zn(2+)</name>
        <dbReference type="ChEBI" id="CHEBI:29105"/>
        <note>catalytic</note>
    </ligand>
</feature>
<comment type="cofactor">
    <cofactor evidence="1 12 13">
        <name>Zn(2+)</name>
        <dbReference type="ChEBI" id="CHEBI:29105"/>
    </cofactor>
</comment>
<comment type="catalytic activity">
    <reaction evidence="13">
        <text>2'-deoxycytidine + H2O + H(+) = 2'-deoxyuridine + NH4(+)</text>
        <dbReference type="Rhea" id="RHEA:13433"/>
        <dbReference type="ChEBI" id="CHEBI:15377"/>
        <dbReference type="ChEBI" id="CHEBI:15378"/>
        <dbReference type="ChEBI" id="CHEBI:15698"/>
        <dbReference type="ChEBI" id="CHEBI:16450"/>
        <dbReference type="ChEBI" id="CHEBI:28938"/>
        <dbReference type="EC" id="3.5.4.5"/>
    </reaction>
</comment>
<dbReference type="PANTHER" id="PTHR11644:SF2">
    <property type="entry name" value="CYTIDINE DEAMINASE"/>
    <property type="match status" value="1"/>
</dbReference>
<dbReference type="PROSITE" id="PS00903">
    <property type="entry name" value="CYT_DCMP_DEAMINASES_1"/>
    <property type="match status" value="1"/>
</dbReference>
<evidence type="ECO:0000256" key="11">
    <source>
        <dbReference type="PIRSR" id="PIRSR606262-2"/>
    </source>
</evidence>
<dbReference type="GO" id="GO:0055086">
    <property type="term" value="P:nucleobase-containing small molecule metabolic process"/>
    <property type="evidence" value="ECO:0007669"/>
    <property type="project" value="UniProtKB-ARBA"/>
</dbReference>
<organism evidence="15 16">
    <name type="scientific">Panagrellus redivivus</name>
    <name type="common">Microworm</name>
    <dbReference type="NCBI Taxonomy" id="6233"/>
    <lineage>
        <taxon>Eukaryota</taxon>
        <taxon>Metazoa</taxon>
        <taxon>Ecdysozoa</taxon>
        <taxon>Nematoda</taxon>
        <taxon>Chromadorea</taxon>
        <taxon>Rhabditida</taxon>
        <taxon>Tylenchina</taxon>
        <taxon>Panagrolaimomorpha</taxon>
        <taxon>Panagrolaimoidea</taxon>
        <taxon>Panagrolaimidae</taxon>
        <taxon>Panagrellus</taxon>
    </lineage>
</organism>
<feature type="binding site" evidence="12">
    <location>
        <position position="95"/>
    </location>
    <ligand>
        <name>Zn(2+)</name>
        <dbReference type="ChEBI" id="CHEBI:29105"/>
        <note>catalytic</note>
    </ligand>
</feature>
<accession>A0A7E4W884</accession>
<keyword evidence="7 12" id="KW-0862">Zinc</keyword>
<name>A0A7E4W884_PANRE</name>
<reference evidence="16" key="2">
    <citation type="submission" date="2020-10" db="UniProtKB">
        <authorList>
            <consortium name="WormBaseParasite"/>
        </authorList>
    </citation>
    <scope>IDENTIFICATION</scope>
</reference>
<dbReference type="Pfam" id="PF00383">
    <property type="entry name" value="dCMP_cyt_deam_1"/>
    <property type="match status" value="1"/>
</dbReference>
<dbReference type="FunFam" id="3.40.140.10:FF:000008">
    <property type="entry name" value="Cytidine deaminase"/>
    <property type="match status" value="1"/>
</dbReference>
<dbReference type="AlphaFoldDB" id="A0A7E4W884"/>
<evidence type="ECO:0000256" key="6">
    <source>
        <dbReference type="ARBA" id="ARBA00022801"/>
    </source>
</evidence>
<dbReference type="WBParaSite" id="Pan_g7804.t1">
    <property type="protein sequence ID" value="Pan_g7804.t1"/>
    <property type="gene ID" value="Pan_g7804"/>
</dbReference>
<keyword evidence="5 12" id="KW-0479">Metal-binding</keyword>
<sequence>MSPLSPEIKKELIAKATGAMKLAYCPYSKYEVGAALLTSDDKIVTGGNVENASYGGTICAERSAVCRAVAEGHRSFKAVVVVTHSPKPASPCGLCRQFLFEFGNFHVILASTKTDETVETTIGELLPGGFGPHSMEEFNKTLTN</sequence>
<keyword evidence="6 13" id="KW-0378">Hydrolase</keyword>
<dbReference type="Gene3D" id="3.40.140.10">
    <property type="entry name" value="Cytidine Deaminase, domain 2"/>
    <property type="match status" value="1"/>
</dbReference>
<dbReference type="Proteomes" id="UP000492821">
    <property type="component" value="Unassembled WGS sequence"/>
</dbReference>
<comment type="function">
    <text evidence="2 13">This enzyme scavenges exogenous and endogenous cytidine and 2'-deoxycytidine for UMP synthesis.</text>
</comment>
<evidence type="ECO:0000256" key="5">
    <source>
        <dbReference type="ARBA" id="ARBA00022723"/>
    </source>
</evidence>
<dbReference type="PROSITE" id="PS51747">
    <property type="entry name" value="CYT_DCMP_DEAMINASES_2"/>
    <property type="match status" value="1"/>
</dbReference>
<feature type="active site" description="Proton donor" evidence="10">
    <location>
        <position position="61"/>
    </location>
</feature>
<evidence type="ECO:0000256" key="10">
    <source>
        <dbReference type="PIRSR" id="PIRSR606262-1"/>
    </source>
</evidence>
<evidence type="ECO:0000256" key="7">
    <source>
        <dbReference type="ARBA" id="ARBA00022833"/>
    </source>
</evidence>
<evidence type="ECO:0000313" key="16">
    <source>
        <dbReference type="WBParaSite" id="Pan_g7804.t1"/>
    </source>
</evidence>
<feature type="binding site" evidence="11">
    <location>
        <begin position="48"/>
        <end position="54"/>
    </location>
    <ligand>
        <name>substrate</name>
    </ligand>
</feature>
<proteinExistence type="inferred from homology"/>
<feature type="domain" description="CMP/dCMP-type deaminase" evidence="14">
    <location>
        <begin position="7"/>
        <end position="133"/>
    </location>
</feature>
<dbReference type="GO" id="GO:0008270">
    <property type="term" value="F:zinc ion binding"/>
    <property type="evidence" value="ECO:0007669"/>
    <property type="project" value="UniProtKB-UniRule"/>
</dbReference>
<dbReference type="InterPro" id="IPR002125">
    <property type="entry name" value="CMP_dCMP_dom"/>
</dbReference>
<reference evidence="15" key="1">
    <citation type="journal article" date="2013" name="Genetics">
        <title>The draft genome and transcriptome of Panagrellus redivivus are shaped by the harsh demands of a free-living lifestyle.</title>
        <authorList>
            <person name="Srinivasan J."/>
            <person name="Dillman A.R."/>
            <person name="Macchietto M.G."/>
            <person name="Heikkinen L."/>
            <person name="Lakso M."/>
            <person name="Fracchia K.M."/>
            <person name="Antoshechkin I."/>
            <person name="Mortazavi A."/>
            <person name="Wong G."/>
            <person name="Sternberg P.W."/>
        </authorList>
    </citation>
    <scope>NUCLEOTIDE SEQUENCE [LARGE SCALE GENOMIC DNA]</scope>
    <source>
        <strain evidence="15">MT8872</strain>
    </source>
</reference>
<dbReference type="InterPro" id="IPR006262">
    <property type="entry name" value="Cyt_deam_tetra"/>
</dbReference>
<dbReference type="NCBIfam" id="TIGR01354">
    <property type="entry name" value="cyt_deam_tetra"/>
    <property type="match status" value="1"/>
</dbReference>
<comment type="catalytic activity">
    <reaction evidence="9 13">
        <text>cytidine + H2O + H(+) = uridine + NH4(+)</text>
        <dbReference type="Rhea" id="RHEA:16069"/>
        <dbReference type="ChEBI" id="CHEBI:15377"/>
        <dbReference type="ChEBI" id="CHEBI:15378"/>
        <dbReference type="ChEBI" id="CHEBI:16704"/>
        <dbReference type="ChEBI" id="CHEBI:17562"/>
        <dbReference type="ChEBI" id="CHEBI:28938"/>
        <dbReference type="EC" id="3.5.4.5"/>
    </reaction>
</comment>
<dbReference type="GO" id="GO:0005829">
    <property type="term" value="C:cytosol"/>
    <property type="evidence" value="ECO:0007669"/>
    <property type="project" value="TreeGrafter"/>
</dbReference>
<comment type="similarity">
    <text evidence="3 13">Belongs to the cytidine and deoxycytidylate deaminase family.</text>
</comment>
<protein>
    <recommendedName>
        <fullName evidence="4 13">Cytidine deaminase</fullName>
        <ecNumber evidence="4 13">3.5.4.5</ecNumber>
    </recommendedName>
    <alternativeName>
        <fullName evidence="8 13">Cytidine aminohydrolase</fullName>
    </alternativeName>
</protein>
<feature type="binding site" evidence="12">
    <location>
        <position position="92"/>
    </location>
    <ligand>
        <name>Zn(2+)</name>
        <dbReference type="ChEBI" id="CHEBI:29105"/>
        <note>catalytic</note>
    </ligand>
</feature>
<evidence type="ECO:0000259" key="14">
    <source>
        <dbReference type="PROSITE" id="PS51747"/>
    </source>
</evidence>
<evidence type="ECO:0000256" key="12">
    <source>
        <dbReference type="PIRSR" id="PIRSR606262-3"/>
    </source>
</evidence>
<evidence type="ECO:0000256" key="13">
    <source>
        <dbReference type="RuleBase" id="RU364006"/>
    </source>
</evidence>
<evidence type="ECO:0000256" key="1">
    <source>
        <dbReference type="ARBA" id="ARBA00001947"/>
    </source>
</evidence>
<evidence type="ECO:0000256" key="8">
    <source>
        <dbReference type="ARBA" id="ARBA00032005"/>
    </source>
</evidence>
<keyword evidence="15" id="KW-1185">Reference proteome</keyword>
<evidence type="ECO:0000256" key="9">
    <source>
        <dbReference type="ARBA" id="ARBA00049558"/>
    </source>
</evidence>